<dbReference type="Pfam" id="PF16083">
    <property type="entry name" value="Phage_holin_3_3"/>
    <property type="match status" value="1"/>
</dbReference>
<feature type="transmembrane region" description="Helical" evidence="1">
    <location>
        <begin position="16"/>
        <end position="34"/>
    </location>
</feature>
<keyword evidence="1" id="KW-0472">Membrane</keyword>
<dbReference type="OrthoDB" id="6581450at2"/>
<gene>
    <name evidence="2" type="ORF">CYR32_05460</name>
</gene>
<accession>A0A2N5E971</accession>
<evidence type="ECO:0000256" key="1">
    <source>
        <dbReference type="SAM" id="Phobius"/>
    </source>
</evidence>
<name>A0A2N5E971_9GAMM</name>
<evidence type="ECO:0000313" key="2">
    <source>
        <dbReference type="EMBL" id="PLR38441.1"/>
    </source>
</evidence>
<keyword evidence="1" id="KW-1133">Transmembrane helix</keyword>
<dbReference type="Proteomes" id="UP000234503">
    <property type="component" value="Unassembled WGS sequence"/>
</dbReference>
<keyword evidence="3" id="KW-1185">Reference proteome</keyword>
<sequence>MNTTMVENFAFMEFELLLVILIMASWGGVIRVLLQKDSLSREHLARRCIAQVIISCFSGFILSVLGLERGLSSHMIIMMAGLGGAFSGTLLTAAGERIKNIIGGNAVVIK</sequence>
<dbReference type="AlphaFoldDB" id="A0A2N5E971"/>
<organism evidence="2 3">
    <name type="scientific">Chimaeribacter coloradensis</name>
    <dbReference type="NCBI Taxonomy" id="2060068"/>
    <lineage>
        <taxon>Bacteria</taxon>
        <taxon>Pseudomonadati</taxon>
        <taxon>Pseudomonadota</taxon>
        <taxon>Gammaproteobacteria</taxon>
        <taxon>Enterobacterales</taxon>
        <taxon>Yersiniaceae</taxon>
        <taxon>Chimaeribacter</taxon>
    </lineage>
</organism>
<comment type="caution">
    <text evidence="2">The sequence shown here is derived from an EMBL/GenBank/DDBJ whole genome shotgun (WGS) entry which is preliminary data.</text>
</comment>
<dbReference type="InterPro" id="IPR032126">
    <property type="entry name" value="LydA_holin"/>
</dbReference>
<reference evidence="2 3" key="1">
    <citation type="submission" date="2017-12" db="EMBL/GenBank/DDBJ databases">
        <title>Characterization of six clinical isolates of Enterochimera gen. nov., a novel genus of the Yersiniaciae family and the three species Enterochimera arupensis sp. nov., Enterochimera coloradensis sp. nov, and Enterochimera californica sp. nov.</title>
        <authorList>
            <person name="Rossi A."/>
            <person name="Fisher M."/>
        </authorList>
    </citation>
    <scope>NUCLEOTIDE SEQUENCE [LARGE SCALE GENOMIC DNA]</scope>
    <source>
        <strain evidence="3">2016-Iso4</strain>
    </source>
</reference>
<evidence type="ECO:0000313" key="3">
    <source>
        <dbReference type="Proteomes" id="UP000234503"/>
    </source>
</evidence>
<keyword evidence="1" id="KW-0812">Transmembrane</keyword>
<protein>
    <recommendedName>
        <fullName evidence="4">Holin</fullName>
    </recommendedName>
</protein>
<feature type="transmembrane region" description="Helical" evidence="1">
    <location>
        <begin position="46"/>
        <end position="67"/>
    </location>
</feature>
<dbReference type="RefSeq" id="WP_101823383.1">
    <property type="nucleotide sequence ID" value="NZ_PJZH01000003.1"/>
</dbReference>
<dbReference type="EMBL" id="PJZH01000003">
    <property type="protein sequence ID" value="PLR38441.1"/>
    <property type="molecule type" value="Genomic_DNA"/>
</dbReference>
<proteinExistence type="predicted"/>
<feature type="transmembrane region" description="Helical" evidence="1">
    <location>
        <begin position="73"/>
        <end position="94"/>
    </location>
</feature>
<evidence type="ECO:0008006" key="4">
    <source>
        <dbReference type="Google" id="ProtNLM"/>
    </source>
</evidence>